<dbReference type="EMBL" id="CP081864">
    <property type="protein sequence ID" value="QZN96344.1"/>
    <property type="molecule type" value="Genomic_DNA"/>
</dbReference>
<evidence type="ECO:0000313" key="1">
    <source>
        <dbReference type="EMBL" id="QZN96344.1"/>
    </source>
</evidence>
<dbReference type="EMBL" id="CP081864">
    <property type="protein sequence ID" value="QZN96413.1"/>
    <property type="molecule type" value="Genomic_DNA"/>
</dbReference>
<reference evidence="3 5" key="1">
    <citation type="submission" date="2021-08" db="EMBL/GenBank/DDBJ databases">
        <title>Culture and genomic analysis of Symbiopectobacterium purcellii sp. nov. gen. nov., isolated from the leafhopper Empoasca decipiens.</title>
        <authorList>
            <person name="Nadal-Jimenez P."/>
            <person name="Siozios S."/>
            <person name="Halliday N."/>
            <person name="Camara M."/>
            <person name="Hurst G.D.D."/>
        </authorList>
    </citation>
    <scope>NUCLEOTIDE SEQUENCE [LARGE SCALE GENOMIC DNA]</scope>
    <source>
        <strain evidence="3 5">SyEd1</strain>
    </source>
</reference>
<accession>A0ABX9ANU3</accession>
<dbReference type="InterPro" id="IPR013783">
    <property type="entry name" value="Ig-like_fold"/>
</dbReference>
<dbReference type="RefSeq" id="WP_222159396.1">
    <property type="nucleotide sequence ID" value="NZ_CP081864.1"/>
</dbReference>
<sequence length="244" mass="27248">MRLRSLIFGVTAFFCFFLAADAVAAMYVYPMVASLDDKSTRQLTLVSKDDDVQFVKVTLKRIENPGTPQEREVVSDIGGDTGIAVVPSKIALAAGSERIVRIVSMLPPEKETTWRIYFESVDKNTFSSEITGKSSNKDISTRVGVNIIWGVLLHVPPQNIVVSMKYRPGSSEILNDGTVRLQLKEIGICDKQGNCKWQNKVKTIYPDMQVILKDFTFKPGEQYKFKYTDVTTGNVKEITPEALP</sequence>
<name>A0ABX9ANU3_9ENTR</name>
<evidence type="ECO:0000313" key="2">
    <source>
        <dbReference type="EMBL" id="QZN96413.1"/>
    </source>
</evidence>
<organism evidence="3 5">
    <name type="scientific">Symbiopectobacterium purcellii</name>
    <dbReference type="NCBI Taxonomy" id="2871826"/>
    <lineage>
        <taxon>Bacteria</taxon>
        <taxon>Pseudomonadati</taxon>
        <taxon>Pseudomonadota</taxon>
        <taxon>Gammaproteobacteria</taxon>
        <taxon>Enterobacterales</taxon>
        <taxon>Enterobacteriaceae</taxon>
    </lineage>
</organism>
<evidence type="ECO:0000313" key="5">
    <source>
        <dbReference type="Proteomes" id="UP000825886"/>
    </source>
</evidence>
<dbReference type="EMBL" id="CP081864">
    <property type="protein sequence ID" value="QZN96461.1"/>
    <property type="molecule type" value="Genomic_DNA"/>
</dbReference>
<proteinExistence type="predicted"/>
<dbReference type="EMBL" id="CP081864">
    <property type="protein sequence ID" value="QZN96423.1"/>
    <property type="molecule type" value="Genomic_DNA"/>
</dbReference>
<dbReference type="Proteomes" id="UP000825886">
    <property type="component" value="Chromosome"/>
</dbReference>
<evidence type="ECO:0000313" key="3">
    <source>
        <dbReference type="EMBL" id="QZN96423.1"/>
    </source>
</evidence>
<dbReference type="Gene3D" id="2.60.40.10">
    <property type="entry name" value="Immunoglobulins"/>
    <property type="match status" value="1"/>
</dbReference>
<keyword evidence="5" id="KW-1185">Reference proteome</keyword>
<evidence type="ECO:0000313" key="4">
    <source>
        <dbReference type="EMBL" id="QZN96461.1"/>
    </source>
</evidence>
<protein>
    <submittedName>
        <fullName evidence="3">Fimbrial protein</fullName>
    </submittedName>
</protein>
<gene>
    <name evidence="1" type="ORF">K6K13_02405</name>
    <name evidence="2" type="ORF">K6K13_02805</name>
    <name evidence="3" type="ORF">K6K13_02860</name>
    <name evidence="4" type="ORF">K6K13_03095</name>
</gene>